<dbReference type="PANTHER" id="PTHR14490:SF5">
    <property type="entry name" value="PROTEIN KRI1 HOMOLOG"/>
    <property type="match status" value="1"/>
</dbReference>
<feature type="region of interest" description="Disordered" evidence="3">
    <location>
        <begin position="252"/>
        <end position="281"/>
    </location>
</feature>
<evidence type="ECO:0000256" key="2">
    <source>
        <dbReference type="ARBA" id="ARBA00017294"/>
    </source>
</evidence>
<protein>
    <recommendedName>
        <fullName evidence="2">Protein KRI1 homolog</fullName>
    </recommendedName>
</protein>
<gene>
    <name evidence="5" type="ORF">DdX_00596</name>
</gene>
<dbReference type="GO" id="GO:0005730">
    <property type="term" value="C:nucleolus"/>
    <property type="evidence" value="ECO:0007669"/>
    <property type="project" value="TreeGrafter"/>
</dbReference>
<name>A0AAD4NHA9_9BILA</name>
<dbReference type="PANTHER" id="PTHR14490">
    <property type="entry name" value="ZINC FINGER, ZZ TYPE"/>
    <property type="match status" value="1"/>
</dbReference>
<organism evidence="5 6">
    <name type="scientific">Ditylenchus destructor</name>
    <dbReference type="NCBI Taxonomy" id="166010"/>
    <lineage>
        <taxon>Eukaryota</taxon>
        <taxon>Metazoa</taxon>
        <taxon>Ecdysozoa</taxon>
        <taxon>Nematoda</taxon>
        <taxon>Chromadorea</taxon>
        <taxon>Rhabditida</taxon>
        <taxon>Tylenchina</taxon>
        <taxon>Tylenchomorpha</taxon>
        <taxon>Sphaerularioidea</taxon>
        <taxon>Anguinidae</taxon>
        <taxon>Anguininae</taxon>
        <taxon>Ditylenchus</taxon>
    </lineage>
</organism>
<accession>A0AAD4NHA9</accession>
<evidence type="ECO:0000256" key="1">
    <source>
        <dbReference type="ARBA" id="ARBA00007473"/>
    </source>
</evidence>
<dbReference type="GO" id="GO:0030686">
    <property type="term" value="C:90S preribosome"/>
    <property type="evidence" value="ECO:0007669"/>
    <property type="project" value="TreeGrafter"/>
</dbReference>
<dbReference type="Pfam" id="PF12936">
    <property type="entry name" value="Kri1_C"/>
    <property type="match status" value="1"/>
</dbReference>
<dbReference type="Proteomes" id="UP001201812">
    <property type="component" value="Unassembled WGS sequence"/>
</dbReference>
<sequence>MNNQTESSTDDESSSSEEPMTWTAEDEKGFLRTLGAIKSRDPKIYSAKTVFYDKATEKPSDEPSTSKQQNGTKTQPIYLRDYERKLVLERGGRISDDDDDVEHEGEDSLHDPSNVEQERMLREEFKMVLNSYDDNDSDCELLCKRMKTEDEKKKEDDDYYEWLKGSGSLDIVDEDLKKLKERWSRKDLDANEAFLRDYLCEKQYVNDDADNQIPTYEEIIQDEEYDKKNDDFEQKFNFRFEEPDQEFIKQFPRTVQESLRQQSTSKRAERRSRLKEKKREKKAELLKWLEESDEEDGETKFKFKYRNVPENDFGLTTEEILKADDKQLNAWVSVHRVSQYRSNEEEDREIRSFKRKAMNTEKKKKIFQSA</sequence>
<comment type="similarity">
    <text evidence="1">Belongs to the KRI1 family.</text>
</comment>
<evidence type="ECO:0000259" key="4">
    <source>
        <dbReference type="Pfam" id="PF12936"/>
    </source>
</evidence>
<comment type="caution">
    <text evidence="5">The sequence shown here is derived from an EMBL/GenBank/DDBJ whole genome shotgun (WGS) entry which is preliminary data.</text>
</comment>
<feature type="region of interest" description="Disordered" evidence="3">
    <location>
        <begin position="53"/>
        <end position="117"/>
    </location>
</feature>
<dbReference type="EMBL" id="JAKKPZ010000001">
    <property type="protein sequence ID" value="KAI1728417.1"/>
    <property type="molecule type" value="Genomic_DNA"/>
</dbReference>
<dbReference type="InterPro" id="IPR024626">
    <property type="entry name" value="Kri1-like_C"/>
</dbReference>
<feature type="compositionally biased region" description="Acidic residues" evidence="3">
    <location>
        <begin position="96"/>
        <end position="105"/>
    </location>
</feature>
<evidence type="ECO:0000256" key="3">
    <source>
        <dbReference type="SAM" id="MobiDB-lite"/>
    </source>
</evidence>
<feature type="region of interest" description="Disordered" evidence="3">
    <location>
        <begin position="1"/>
        <end position="27"/>
    </location>
</feature>
<feature type="compositionally biased region" description="Basic residues" evidence="3">
    <location>
        <begin position="268"/>
        <end position="280"/>
    </location>
</feature>
<proteinExistence type="inferred from homology"/>
<evidence type="ECO:0000313" key="6">
    <source>
        <dbReference type="Proteomes" id="UP001201812"/>
    </source>
</evidence>
<feature type="domain" description="Kri1-like C-terminal" evidence="4">
    <location>
        <begin position="293"/>
        <end position="366"/>
    </location>
</feature>
<feature type="compositionally biased region" description="Polar residues" evidence="3">
    <location>
        <begin position="253"/>
        <end position="264"/>
    </location>
</feature>
<dbReference type="GO" id="GO:0000447">
    <property type="term" value="P:endonucleolytic cleavage in ITS1 to separate SSU-rRNA from 5.8S rRNA and LSU-rRNA from tricistronic rRNA transcript (SSU-rRNA, 5.8S rRNA, LSU-rRNA)"/>
    <property type="evidence" value="ECO:0007669"/>
    <property type="project" value="TreeGrafter"/>
</dbReference>
<feature type="compositionally biased region" description="Basic and acidic residues" evidence="3">
    <location>
        <begin position="80"/>
        <end position="95"/>
    </location>
</feature>
<feature type="compositionally biased region" description="Polar residues" evidence="3">
    <location>
        <begin position="62"/>
        <end position="75"/>
    </location>
</feature>
<reference evidence="5" key="1">
    <citation type="submission" date="2022-01" db="EMBL/GenBank/DDBJ databases">
        <title>Genome Sequence Resource for Two Populations of Ditylenchus destructor, the Migratory Endoparasitic Phytonematode.</title>
        <authorList>
            <person name="Zhang H."/>
            <person name="Lin R."/>
            <person name="Xie B."/>
        </authorList>
    </citation>
    <scope>NUCLEOTIDE SEQUENCE</scope>
    <source>
        <strain evidence="5">BazhouSP</strain>
    </source>
</reference>
<dbReference type="AlphaFoldDB" id="A0AAD4NHA9"/>
<keyword evidence="6" id="KW-1185">Reference proteome</keyword>
<evidence type="ECO:0000313" key="5">
    <source>
        <dbReference type="EMBL" id="KAI1728417.1"/>
    </source>
</evidence>
<dbReference type="InterPro" id="IPR018034">
    <property type="entry name" value="Kri1"/>
</dbReference>